<gene>
    <name evidence="1" type="ORF">HHI36_004387</name>
</gene>
<dbReference type="AlphaFoldDB" id="A0ABD2NRP3"/>
<dbReference type="Proteomes" id="UP001516400">
    <property type="component" value="Unassembled WGS sequence"/>
</dbReference>
<evidence type="ECO:0000313" key="2">
    <source>
        <dbReference type="Proteomes" id="UP001516400"/>
    </source>
</evidence>
<organism evidence="1 2">
    <name type="scientific">Cryptolaemus montrouzieri</name>
    <dbReference type="NCBI Taxonomy" id="559131"/>
    <lineage>
        <taxon>Eukaryota</taxon>
        <taxon>Metazoa</taxon>
        <taxon>Ecdysozoa</taxon>
        <taxon>Arthropoda</taxon>
        <taxon>Hexapoda</taxon>
        <taxon>Insecta</taxon>
        <taxon>Pterygota</taxon>
        <taxon>Neoptera</taxon>
        <taxon>Endopterygota</taxon>
        <taxon>Coleoptera</taxon>
        <taxon>Polyphaga</taxon>
        <taxon>Cucujiformia</taxon>
        <taxon>Coccinelloidea</taxon>
        <taxon>Coccinellidae</taxon>
        <taxon>Scymninae</taxon>
        <taxon>Scymnini</taxon>
        <taxon>Cryptolaemus</taxon>
    </lineage>
</organism>
<accession>A0ABD2NRP3</accession>
<name>A0ABD2NRP3_9CUCU</name>
<reference evidence="1 2" key="1">
    <citation type="journal article" date="2021" name="BMC Biol.">
        <title>Horizontally acquired antibacterial genes associated with adaptive radiation of ladybird beetles.</title>
        <authorList>
            <person name="Li H.S."/>
            <person name="Tang X.F."/>
            <person name="Huang Y.H."/>
            <person name="Xu Z.Y."/>
            <person name="Chen M.L."/>
            <person name="Du X.Y."/>
            <person name="Qiu B.Y."/>
            <person name="Chen P.T."/>
            <person name="Zhang W."/>
            <person name="Slipinski A."/>
            <person name="Escalona H.E."/>
            <person name="Waterhouse R.M."/>
            <person name="Zwick A."/>
            <person name="Pang H."/>
        </authorList>
    </citation>
    <scope>NUCLEOTIDE SEQUENCE [LARGE SCALE GENOMIC DNA]</scope>
    <source>
        <strain evidence="1">SYSU2018</strain>
    </source>
</reference>
<comment type="caution">
    <text evidence="1">The sequence shown here is derived from an EMBL/GenBank/DDBJ whole genome shotgun (WGS) entry which is preliminary data.</text>
</comment>
<dbReference type="EMBL" id="JABFTP020000144">
    <property type="protein sequence ID" value="KAL3281169.1"/>
    <property type="molecule type" value="Genomic_DNA"/>
</dbReference>
<sequence length="138" mass="15929">MQGLVKIIQGMREKPIEHWIKEVATISEEFKMEPVLQNKQISKKKRQHVKFFENESRTLDQNGLISEDIKVVFDKILTEIETRVEGAKSLHENFAFLSGHAMLNMSTDDLQKNVADLSRKYSKDLNAVNICQKLAIEN</sequence>
<protein>
    <submittedName>
        <fullName evidence="1">Uncharacterized protein</fullName>
    </submittedName>
</protein>
<proteinExistence type="predicted"/>
<keyword evidence="2" id="KW-1185">Reference proteome</keyword>
<evidence type="ECO:0000313" key="1">
    <source>
        <dbReference type="EMBL" id="KAL3281169.1"/>
    </source>
</evidence>